<evidence type="ECO:0000256" key="2">
    <source>
        <dbReference type="ARBA" id="ARBA00005005"/>
    </source>
</evidence>
<dbReference type="Gene3D" id="3.40.50.12780">
    <property type="entry name" value="N-terminal domain of ligase-like"/>
    <property type="match status" value="1"/>
</dbReference>
<evidence type="ECO:0000256" key="5">
    <source>
        <dbReference type="ARBA" id="ARBA00026121"/>
    </source>
</evidence>
<comment type="subcellular location">
    <subcellularLocation>
        <location evidence="1">Membrane</location>
        <topology evidence="1">Peripheral membrane protein</topology>
    </subcellularLocation>
</comment>
<dbReference type="InterPro" id="IPR042099">
    <property type="entry name" value="ANL_N_sf"/>
</dbReference>
<dbReference type="InterPro" id="IPR025110">
    <property type="entry name" value="AMP-bd_C"/>
</dbReference>
<proteinExistence type="predicted"/>
<accession>A0A2U8W6H4</accession>
<dbReference type="Gene3D" id="3.30.300.30">
    <property type="match status" value="1"/>
</dbReference>
<feature type="domain" description="AMP-dependent synthetase/ligase" evidence="8">
    <location>
        <begin position="76"/>
        <end position="316"/>
    </location>
</feature>
<dbReference type="InterPro" id="IPR000873">
    <property type="entry name" value="AMP-dep_synth/lig_dom"/>
</dbReference>
<evidence type="ECO:0000259" key="8">
    <source>
        <dbReference type="Pfam" id="PF00501"/>
    </source>
</evidence>
<evidence type="ECO:0000313" key="11">
    <source>
        <dbReference type="Proteomes" id="UP000245926"/>
    </source>
</evidence>
<evidence type="ECO:0000256" key="7">
    <source>
        <dbReference type="ARBA" id="ARBA00042773"/>
    </source>
</evidence>
<evidence type="ECO:0000256" key="6">
    <source>
        <dbReference type="ARBA" id="ARBA00039545"/>
    </source>
</evidence>
<dbReference type="AlphaFoldDB" id="A0A2U8W6H4"/>
<reference evidence="11" key="1">
    <citation type="submission" date="2018-05" db="EMBL/GenBank/DDBJ databases">
        <title>Complete Genome Sequence of Methylobacterium sp. 17SD2-17.</title>
        <authorList>
            <person name="Srinivasan S."/>
        </authorList>
    </citation>
    <scope>NUCLEOTIDE SEQUENCE [LARGE SCALE GENOMIC DNA]</scope>
    <source>
        <strain evidence="11">17SD2-17</strain>
    </source>
</reference>
<dbReference type="PROSITE" id="PS00455">
    <property type="entry name" value="AMP_BINDING"/>
    <property type="match status" value="1"/>
</dbReference>
<comment type="pathway">
    <text evidence="2">Lipid metabolism; fatty acid beta-oxidation.</text>
</comment>
<dbReference type="InterPro" id="IPR045851">
    <property type="entry name" value="AMP-bd_C_sf"/>
</dbReference>
<evidence type="ECO:0000256" key="4">
    <source>
        <dbReference type="ARBA" id="ARBA00023136"/>
    </source>
</evidence>
<dbReference type="RefSeq" id="WP_109889831.1">
    <property type="nucleotide sequence ID" value="NZ_CP029550.1"/>
</dbReference>
<dbReference type="Proteomes" id="UP000245926">
    <property type="component" value="Chromosome"/>
</dbReference>
<dbReference type="GO" id="GO:0016020">
    <property type="term" value="C:membrane"/>
    <property type="evidence" value="ECO:0007669"/>
    <property type="project" value="UniProtKB-SubCell"/>
</dbReference>
<organism evidence="10 11">
    <name type="scientific">Methylobacterium durans</name>
    <dbReference type="NCBI Taxonomy" id="2202825"/>
    <lineage>
        <taxon>Bacteria</taxon>
        <taxon>Pseudomonadati</taxon>
        <taxon>Pseudomonadota</taxon>
        <taxon>Alphaproteobacteria</taxon>
        <taxon>Hyphomicrobiales</taxon>
        <taxon>Methylobacteriaceae</taxon>
        <taxon>Methylobacterium</taxon>
    </lineage>
</organism>
<dbReference type="InterPro" id="IPR020845">
    <property type="entry name" value="AMP-binding_CS"/>
</dbReference>
<dbReference type="EMBL" id="CP029550">
    <property type="protein sequence ID" value="AWN41110.1"/>
    <property type="molecule type" value="Genomic_DNA"/>
</dbReference>
<evidence type="ECO:0000256" key="1">
    <source>
        <dbReference type="ARBA" id="ARBA00004170"/>
    </source>
</evidence>
<dbReference type="Pfam" id="PF13193">
    <property type="entry name" value="AMP-binding_C"/>
    <property type="match status" value="1"/>
</dbReference>
<keyword evidence="11" id="KW-1185">Reference proteome</keyword>
<dbReference type="CDD" id="cd04433">
    <property type="entry name" value="AFD_class_I"/>
    <property type="match status" value="1"/>
</dbReference>
<sequence>MKRPDSRSLREALAREASAAGQSRMLHGLAHGVALPDLLDLSCLNGDVGGQRLLLVTEDQFLAGLALIAVDGLAEAVVLCPPDLAAEHLPVIAERAGATSILTDRPRSALPGLDALPLIDCAWPPVPAAREPEFERATEWLLLTSGTTGVPKLVRHDLAGLTAAIRPRPEGEAPPVWATFYDIRRYGGLQIFLRGILAGGSLILSGGSAEAVSDHLARLGRHGVTHVSGTPSHWRRVLMSPARGLIDPAYLRLSGEIADQAVLDGLRDAYPRASIGHAYASTEAGVGFEVTDGLEGFPKDFVGRPGEVAMRVVDGSLRIRSRRTASGYVGSDDLALADAEGFVDTGDMVEERVVDGAARYHFVGRRGGIINVGGLKVHPEEIEAVINRHARVRMSLVEGRRNPITGAIVQASVVLDEAADPAPPEEIRKEILAACRAELSPHKVPALLRIVPRLDVTAAGKLARRPA</sequence>
<dbReference type="KEGG" id="mets:DK389_11965"/>
<dbReference type="SUPFAM" id="SSF56801">
    <property type="entry name" value="Acetyl-CoA synthetase-like"/>
    <property type="match status" value="1"/>
</dbReference>
<dbReference type="InterPro" id="IPR050237">
    <property type="entry name" value="ATP-dep_AMP-bd_enzyme"/>
</dbReference>
<keyword evidence="3 10" id="KW-0436">Ligase</keyword>
<dbReference type="PANTHER" id="PTHR43767">
    <property type="entry name" value="LONG-CHAIN-FATTY-ACID--COA LIGASE"/>
    <property type="match status" value="1"/>
</dbReference>
<evidence type="ECO:0000313" key="10">
    <source>
        <dbReference type="EMBL" id="AWN41110.1"/>
    </source>
</evidence>
<dbReference type="OrthoDB" id="7055148at2"/>
<keyword evidence="4" id="KW-0472">Membrane</keyword>
<name>A0A2U8W6H4_9HYPH</name>
<dbReference type="Pfam" id="PF00501">
    <property type="entry name" value="AMP-binding"/>
    <property type="match status" value="1"/>
</dbReference>
<gene>
    <name evidence="10" type="ORF">DK389_11965</name>
</gene>
<feature type="domain" description="AMP-binding enzyme C-terminal" evidence="9">
    <location>
        <begin position="381"/>
        <end position="461"/>
    </location>
</feature>
<dbReference type="EC" id="6.2.1.3" evidence="5"/>
<evidence type="ECO:0000259" key="9">
    <source>
        <dbReference type="Pfam" id="PF13193"/>
    </source>
</evidence>
<dbReference type="PANTHER" id="PTHR43767:SF8">
    <property type="entry name" value="LONG-CHAIN-FATTY-ACID--COA LIGASE"/>
    <property type="match status" value="1"/>
</dbReference>
<dbReference type="GO" id="GO:0004467">
    <property type="term" value="F:long-chain fatty acid-CoA ligase activity"/>
    <property type="evidence" value="ECO:0007669"/>
    <property type="project" value="UniProtKB-EC"/>
</dbReference>
<evidence type="ECO:0000256" key="3">
    <source>
        <dbReference type="ARBA" id="ARBA00022598"/>
    </source>
</evidence>
<protein>
    <recommendedName>
        <fullName evidence="6">Long-chain-fatty-acid--CoA ligase</fullName>
        <ecNumber evidence="5">6.2.1.3</ecNumber>
    </recommendedName>
    <alternativeName>
        <fullName evidence="7">Long-chain acyl-CoA synthetase</fullName>
    </alternativeName>
</protein>